<comment type="catalytic activity">
    <reaction evidence="10 11">
        <text>uridine(2552) in 23S rRNA + S-adenosyl-L-methionine = 2'-O-methyluridine(2552) in 23S rRNA + S-adenosyl-L-homocysteine + H(+)</text>
        <dbReference type="Rhea" id="RHEA:42720"/>
        <dbReference type="Rhea" id="RHEA-COMP:10202"/>
        <dbReference type="Rhea" id="RHEA-COMP:10203"/>
        <dbReference type="ChEBI" id="CHEBI:15378"/>
        <dbReference type="ChEBI" id="CHEBI:57856"/>
        <dbReference type="ChEBI" id="CHEBI:59789"/>
        <dbReference type="ChEBI" id="CHEBI:65315"/>
        <dbReference type="ChEBI" id="CHEBI:74478"/>
        <dbReference type="EC" id="2.1.1.166"/>
    </reaction>
</comment>
<feature type="domain" description="Ribosomal RNA methyltransferase FtsJ" evidence="13">
    <location>
        <begin position="62"/>
        <end position="237"/>
    </location>
</feature>
<feature type="binding site" evidence="11">
    <location>
        <position position="94"/>
    </location>
    <ligand>
        <name>S-adenosyl-L-methionine</name>
        <dbReference type="ChEBI" id="CHEBI:59789"/>
    </ligand>
</feature>
<evidence type="ECO:0000256" key="4">
    <source>
        <dbReference type="ARBA" id="ARBA00022691"/>
    </source>
</evidence>
<dbReference type="EC" id="2.1.1.166" evidence="6 11"/>
<accession>A0ABV7KZB0</accession>
<feature type="active site" description="Proton acceptor" evidence="11">
    <location>
        <position position="194"/>
    </location>
</feature>
<evidence type="ECO:0000256" key="6">
    <source>
        <dbReference type="ARBA" id="ARBA00038861"/>
    </source>
</evidence>
<dbReference type="HAMAP" id="MF_01547">
    <property type="entry name" value="RNA_methyltr_E"/>
    <property type="match status" value="1"/>
</dbReference>
<evidence type="ECO:0000256" key="7">
    <source>
        <dbReference type="ARBA" id="ARBA00041129"/>
    </source>
</evidence>
<sequence length="259" mass="27663">MTKPPGKRAGSSRRSSTTIAQGAGRQLTQRVKTARGRKTSSQRWLQRQLNDPYVAAAQAQGYRSRAAWKLAEMDDRFRLLKPGLRVLDLGAAPGGWTQVAVERCGKRARILAVDINEMDPVPGAAVMQADMRDPDAAARVRAALDGAADLVLSDMAPPATGHRQTDHLRIMALCEAALDLACQVLAPGGTFLCKVLQGGAEEGLLQRMKADFAQVRHAKPPASRSDSSEAYVIAQGFRGEGGTGPGDSDDPQDPDPGRD</sequence>
<comment type="similarity">
    <text evidence="11">Belongs to the class I-like SAM-binding methyltransferase superfamily. RNA methyltransferase RlmE family.</text>
</comment>
<evidence type="ECO:0000259" key="13">
    <source>
        <dbReference type="Pfam" id="PF01728"/>
    </source>
</evidence>
<dbReference type="InterPro" id="IPR029063">
    <property type="entry name" value="SAM-dependent_MTases_sf"/>
</dbReference>
<keyword evidence="2 11" id="KW-0489">Methyltransferase</keyword>
<feature type="compositionally biased region" description="Polar residues" evidence="12">
    <location>
        <begin position="12"/>
        <end position="31"/>
    </location>
</feature>
<evidence type="ECO:0000256" key="11">
    <source>
        <dbReference type="HAMAP-Rule" id="MF_01547"/>
    </source>
</evidence>
<feature type="binding site" evidence="11">
    <location>
        <position position="114"/>
    </location>
    <ligand>
        <name>S-adenosyl-L-methionine</name>
        <dbReference type="ChEBI" id="CHEBI:59789"/>
    </ligand>
</feature>
<feature type="region of interest" description="Disordered" evidence="12">
    <location>
        <begin position="1"/>
        <end position="43"/>
    </location>
</feature>
<keyword evidence="11" id="KW-0963">Cytoplasm</keyword>
<gene>
    <name evidence="11" type="primary">rlmE</name>
    <name evidence="11" type="synonym">ftsJ</name>
    <name evidence="11" type="synonym">rrmJ</name>
    <name evidence="14" type="ORF">ACFOGJ_09435</name>
</gene>
<dbReference type="InterPro" id="IPR015507">
    <property type="entry name" value="rRNA-MeTfrase_E"/>
</dbReference>
<dbReference type="CDD" id="cd02440">
    <property type="entry name" value="AdoMet_MTases"/>
    <property type="match status" value="1"/>
</dbReference>
<keyword evidence="15" id="KW-1185">Reference proteome</keyword>
<evidence type="ECO:0000256" key="2">
    <source>
        <dbReference type="ARBA" id="ARBA00022603"/>
    </source>
</evidence>
<comment type="caution">
    <text evidence="14">The sequence shown here is derived from an EMBL/GenBank/DDBJ whole genome shotgun (WGS) entry which is preliminary data.</text>
</comment>
<dbReference type="Pfam" id="PF01728">
    <property type="entry name" value="FtsJ"/>
    <property type="match status" value="1"/>
</dbReference>
<dbReference type="Gene3D" id="3.40.50.150">
    <property type="entry name" value="Vaccinia Virus protein VP39"/>
    <property type="match status" value="1"/>
</dbReference>
<dbReference type="PANTHER" id="PTHR10920">
    <property type="entry name" value="RIBOSOMAL RNA METHYLTRANSFERASE"/>
    <property type="match status" value="1"/>
</dbReference>
<evidence type="ECO:0000256" key="3">
    <source>
        <dbReference type="ARBA" id="ARBA00022679"/>
    </source>
</evidence>
<feature type="binding site" evidence="11">
    <location>
        <position position="130"/>
    </location>
    <ligand>
        <name>S-adenosyl-L-methionine</name>
        <dbReference type="ChEBI" id="CHEBI:59789"/>
    </ligand>
</feature>
<feature type="region of interest" description="Disordered" evidence="12">
    <location>
        <begin position="217"/>
        <end position="259"/>
    </location>
</feature>
<evidence type="ECO:0000256" key="9">
    <source>
        <dbReference type="ARBA" id="ARBA00042745"/>
    </source>
</evidence>
<evidence type="ECO:0000313" key="15">
    <source>
        <dbReference type="Proteomes" id="UP001595528"/>
    </source>
</evidence>
<keyword evidence="3 11" id="KW-0808">Transferase</keyword>
<proteinExistence type="inferred from homology"/>
<reference evidence="15" key="1">
    <citation type="journal article" date="2019" name="Int. J. Syst. Evol. Microbiol.">
        <title>The Global Catalogue of Microorganisms (GCM) 10K type strain sequencing project: providing services to taxonomists for standard genome sequencing and annotation.</title>
        <authorList>
            <consortium name="The Broad Institute Genomics Platform"/>
            <consortium name="The Broad Institute Genome Sequencing Center for Infectious Disease"/>
            <person name="Wu L."/>
            <person name="Ma J."/>
        </authorList>
    </citation>
    <scope>NUCLEOTIDE SEQUENCE [LARGE SCALE GENOMIC DNA]</scope>
    <source>
        <strain evidence="15">KCTC 42964</strain>
    </source>
</reference>
<dbReference type="PANTHER" id="PTHR10920:SF18">
    <property type="entry name" value="RRNA METHYLTRANSFERASE 2, MITOCHONDRIAL"/>
    <property type="match status" value="1"/>
</dbReference>
<feature type="binding site" evidence="11">
    <location>
        <position position="154"/>
    </location>
    <ligand>
        <name>S-adenosyl-L-methionine</name>
        <dbReference type="ChEBI" id="CHEBI:59789"/>
    </ligand>
</feature>
<feature type="binding site" evidence="11">
    <location>
        <position position="96"/>
    </location>
    <ligand>
        <name>S-adenosyl-L-methionine</name>
        <dbReference type="ChEBI" id="CHEBI:59789"/>
    </ligand>
</feature>
<protein>
    <recommendedName>
        <fullName evidence="7 11">Ribosomal RNA large subunit methyltransferase E</fullName>
        <ecNumber evidence="6 11">2.1.1.166</ecNumber>
    </recommendedName>
    <alternativeName>
        <fullName evidence="9 11">23S rRNA Um2552 methyltransferase</fullName>
    </alternativeName>
    <alternativeName>
        <fullName evidence="8 11">rRNA (uridine-2'-O-)-methyltransferase</fullName>
    </alternativeName>
</protein>
<evidence type="ECO:0000256" key="10">
    <source>
        <dbReference type="ARBA" id="ARBA00048970"/>
    </source>
</evidence>
<comment type="function">
    <text evidence="5 11">Specifically methylates the uridine in position 2552 of 23S rRNA at the 2'-O position of the ribose in the fully assembled 50S ribosomal subunit.</text>
</comment>
<dbReference type="RefSeq" id="WP_379899619.1">
    <property type="nucleotide sequence ID" value="NZ_JBHRTR010000023.1"/>
</dbReference>
<evidence type="ECO:0000256" key="12">
    <source>
        <dbReference type="SAM" id="MobiDB-lite"/>
    </source>
</evidence>
<comment type="subcellular location">
    <subcellularLocation>
        <location evidence="11">Cytoplasm</location>
    </subcellularLocation>
</comment>
<dbReference type="EMBL" id="JBHRTR010000023">
    <property type="protein sequence ID" value="MFC3227451.1"/>
    <property type="molecule type" value="Genomic_DNA"/>
</dbReference>
<organism evidence="14 15">
    <name type="scientific">Marinibaculum pumilum</name>
    <dbReference type="NCBI Taxonomy" id="1766165"/>
    <lineage>
        <taxon>Bacteria</taxon>
        <taxon>Pseudomonadati</taxon>
        <taxon>Pseudomonadota</taxon>
        <taxon>Alphaproteobacteria</taxon>
        <taxon>Rhodospirillales</taxon>
        <taxon>Rhodospirillaceae</taxon>
        <taxon>Marinibaculum</taxon>
    </lineage>
</organism>
<keyword evidence="1 11" id="KW-0698">rRNA processing</keyword>
<evidence type="ECO:0000256" key="1">
    <source>
        <dbReference type="ARBA" id="ARBA00022552"/>
    </source>
</evidence>
<dbReference type="Proteomes" id="UP001595528">
    <property type="component" value="Unassembled WGS sequence"/>
</dbReference>
<dbReference type="GO" id="GO:0008168">
    <property type="term" value="F:methyltransferase activity"/>
    <property type="evidence" value="ECO:0007669"/>
    <property type="project" value="UniProtKB-KW"/>
</dbReference>
<dbReference type="GO" id="GO:0032259">
    <property type="term" value="P:methylation"/>
    <property type="evidence" value="ECO:0007669"/>
    <property type="project" value="UniProtKB-KW"/>
</dbReference>
<evidence type="ECO:0000256" key="8">
    <source>
        <dbReference type="ARBA" id="ARBA00041995"/>
    </source>
</evidence>
<keyword evidence="4 11" id="KW-0949">S-adenosyl-L-methionine</keyword>
<name>A0ABV7KZB0_9PROT</name>
<evidence type="ECO:0000313" key="14">
    <source>
        <dbReference type="EMBL" id="MFC3227451.1"/>
    </source>
</evidence>
<dbReference type="PIRSF" id="PIRSF005461">
    <property type="entry name" value="23S_rRNA_mtase"/>
    <property type="match status" value="1"/>
</dbReference>
<dbReference type="InterPro" id="IPR002877">
    <property type="entry name" value="RNA_MeTrfase_FtsJ_dom"/>
</dbReference>
<evidence type="ECO:0000256" key="5">
    <source>
        <dbReference type="ARBA" id="ARBA00037569"/>
    </source>
</evidence>
<dbReference type="InterPro" id="IPR050082">
    <property type="entry name" value="RNA_methyltr_RlmE"/>
</dbReference>
<dbReference type="SUPFAM" id="SSF53335">
    <property type="entry name" value="S-adenosyl-L-methionine-dependent methyltransferases"/>
    <property type="match status" value="1"/>
</dbReference>